<dbReference type="EMBL" id="LSTQ01000022">
    <property type="protein sequence ID" value="OAH27283.1"/>
    <property type="molecule type" value="Genomic_DNA"/>
</dbReference>
<proteinExistence type="predicted"/>
<keyword evidence="2" id="KW-1185">Reference proteome</keyword>
<dbReference type="AlphaFoldDB" id="A0A0X8VH08"/>
<dbReference type="Proteomes" id="UP000076947">
    <property type="component" value="Unassembled WGS sequence"/>
</dbReference>
<dbReference type="OrthoDB" id="4219687at2"/>
<evidence type="ECO:0000313" key="2">
    <source>
        <dbReference type="Proteomes" id="UP000076947"/>
    </source>
</evidence>
<gene>
    <name evidence="1" type="ORF">AYJ05_05320</name>
</gene>
<protein>
    <recommendedName>
        <fullName evidence="3">FCS-type domain-containing protein</fullName>
    </recommendedName>
</protein>
<dbReference type="STRING" id="1705.CA21670_05735"/>
<sequence length="113" mass="12699">MIHTSGDKREQAACLRCGKTIINQGRGRPKKYCSSACKQRAYEKRVALRNFSDNDKALILSPERAVKLHDGLFELRCSAEDIATAVEDKAPASEIRQLVEELVGIARRVEELR</sequence>
<name>A0A0X8VH08_9CORY</name>
<evidence type="ECO:0000313" key="1">
    <source>
        <dbReference type="EMBL" id="OAH27283.1"/>
    </source>
</evidence>
<comment type="caution">
    <text evidence="1">The sequence shown here is derived from an EMBL/GenBank/DDBJ whole genome shotgun (WGS) entry which is preliminary data.</text>
</comment>
<accession>A0A0X8VH08</accession>
<organism evidence="1 2">
    <name type="scientific">Corynebacterium stationis</name>
    <dbReference type="NCBI Taxonomy" id="1705"/>
    <lineage>
        <taxon>Bacteria</taxon>
        <taxon>Bacillati</taxon>
        <taxon>Actinomycetota</taxon>
        <taxon>Actinomycetes</taxon>
        <taxon>Mycobacteriales</taxon>
        <taxon>Corynebacteriaceae</taxon>
        <taxon>Corynebacterium</taxon>
    </lineage>
</organism>
<reference evidence="2" key="1">
    <citation type="submission" date="2016-02" db="EMBL/GenBank/DDBJ databases">
        <authorList>
            <person name="Kaur G."/>
            <person name="Nair G.R."/>
            <person name="Mayilraj S."/>
        </authorList>
    </citation>
    <scope>NUCLEOTIDE SEQUENCE [LARGE SCALE GENOMIC DNA]</scope>
    <source>
        <strain evidence="2">GA-15</strain>
    </source>
</reference>
<evidence type="ECO:0008006" key="3">
    <source>
        <dbReference type="Google" id="ProtNLM"/>
    </source>
</evidence>